<evidence type="ECO:0000313" key="2">
    <source>
        <dbReference type="Proteomes" id="UP000828390"/>
    </source>
</evidence>
<protein>
    <submittedName>
        <fullName evidence="1">Uncharacterized protein</fullName>
    </submittedName>
</protein>
<gene>
    <name evidence="1" type="ORF">DPMN_072088</name>
</gene>
<organism evidence="1 2">
    <name type="scientific">Dreissena polymorpha</name>
    <name type="common">Zebra mussel</name>
    <name type="synonym">Mytilus polymorpha</name>
    <dbReference type="NCBI Taxonomy" id="45954"/>
    <lineage>
        <taxon>Eukaryota</taxon>
        <taxon>Metazoa</taxon>
        <taxon>Spiralia</taxon>
        <taxon>Lophotrochozoa</taxon>
        <taxon>Mollusca</taxon>
        <taxon>Bivalvia</taxon>
        <taxon>Autobranchia</taxon>
        <taxon>Heteroconchia</taxon>
        <taxon>Euheterodonta</taxon>
        <taxon>Imparidentia</taxon>
        <taxon>Neoheterodontei</taxon>
        <taxon>Myida</taxon>
        <taxon>Dreissenoidea</taxon>
        <taxon>Dreissenidae</taxon>
        <taxon>Dreissena</taxon>
    </lineage>
</organism>
<dbReference type="EMBL" id="JAIWYP010000014">
    <property type="protein sequence ID" value="KAH3712388.1"/>
    <property type="molecule type" value="Genomic_DNA"/>
</dbReference>
<proteinExistence type="predicted"/>
<dbReference type="Proteomes" id="UP000828390">
    <property type="component" value="Unassembled WGS sequence"/>
</dbReference>
<evidence type="ECO:0000313" key="1">
    <source>
        <dbReference type="EMBL" id="KAH3712388.1"/>
    </source>
</evidence>
<sequence length="67" mass="7561">MDHFVLFTVCRETVSLYRPGTSLTKPVTRLAQHIRPSNTDDSAKSRLIRFASMSDAINVYTDIVLCT</sequence>
<keyword evidence="2" id="KW-1185">Reference proteome</keyword>
<accession>A0A9D3Z3F4</accession>
<name>A0A9D3Z3F4_DREPO</name>
<dbReference type="AlphaFoldDB" id="A0A9D3Z3F4"/>
<reference evidence="1" key="2">
    <citation type="submission" date="2020-11" db="EMBL/GenBank/DDBJ databases">
        <authorList>
            <person name="McCartney M.A."/>
            <person name="Auch B."/>
            <person name="Kono T."/>
            <person name="Mallez S."/>
            <person name="Becker A."/>
            <person name="Gohl D.M."/>
            <person name="Silverstein K.A.T."/>
            <person name="Koren S."/>
            <person name="Bechman K.B."/>
            <person name="Herman A."/>
            <person name="Abrahante J.E."/>
            <person name="Garbe J."/>
        </authorList>
    </citation>
    <scope>NUCLEOTIDE SEQUENCE</scope>
    <source>
        <strain evidence="1">Duluth1</strain>
        <tissue evidence="1">Whole animal</tissue>
    </source>
</reference>
<comment type="caution">
    <text evidence="1">The sequence shown here is derived from an EMBL/GenBank/DDBJ whole genome shotgun (WGS) entry which is preliminary data.</text>
</comment>
<reference evidence="1" key="1">
    <citation type="journal article" date="2019" name="bioRxiv">
        <title>The Genome of the Zebra Mussel, Dreissena polymorpha: A Resource for Invasive Species Research.</title>
        <authorList>
            <person name="McCartney M.A."/>
            <person name="Auch B."/>
            <person name="Kono T."/>
            <person name="Mallez S."/>
            <person name="Zhang Y."/>
            <person name="Obille A."/>
            <person name="Becker A."/>
            <person name="Abrahante J.E."/>
            <person name="Garbe J."/>
            <person name="Badalamenti J.P."/>
            <person name="Herman A."/>
            <person name="Mangelson H."/>
            <person name="Liachko I."/>
            <person name="Sullivan S."/>
            <person name="Sone E.D."/>
            <person name="Koren S."/>
            <person name="Silverstein K.A.T."/>
            <person name="Beckman K.B."/>
            <person name="Gohl D.M."/>
        </authorList>
    </citation>
    <scope>NUCLEOTIDE SEQUENCE</scope>
    <source>
        <strain evidence="1">Duluth1</strain>
        <tissue evidence="1">Whole animal</tissue>
    </source>
</reference>